<organism evidence="2 3">
    <name type="scientific">Gigaspora margarita</name>
    <dbReference type="NCBI Taxonomy" id="4874"/>
    <lineage>
        <taxon>Eukaryota</taxon>
        <taxon>Fungi</taxon>
        <taxon>Fungi incertae sedis</taxon>
        <taxon>Mucoromycota</taxon>
        <taxon>Glomeromycotina</taxon>
        <taxon>Glomeromycetes</taxon>
        <taxon>Diversisporales</taxon>
        <taxon>Gigasporaceae</taxon>
        <taxon>Gigaspora</taxon>
    </lineage>
</organism>
<name>A0ABN7UQN5_GIGMA</name>
<keyword evidence="3" id="KW-1185">Reference proteome</keyword>
<evidence type="ECO:0000256" key="1">
    <source>
        <dbReference type="SAM" id="Phobius"/>
    </source>
</evidence>
<accession>A0ABN7UQN5</accession>
<evidence type="ECO:0000313" key="3">
    <source>
        <dbReference type="Proteomes" id="UP000789901"/>
    </source>
</evidence>
<sequence>MKNLRAFESSIRVKHVTVDLDLLIFINANFILEFALFLELSYHWLDLDIR</sequence>
<evidence type="ECO:0000313" key="2">
    <source>
        <dbReference type="EMBL" id="CAG8642388.1"/>
    </source>
</evidence>
<feature type="transmembrane region" description="Helical" evidence="1">
    <location>
        <begin position="20"/>
        <end position="45"/>
    </location>
</feature>
<protein>
    <submittedName>
        <fullName evidence="2">1235_t:CDS:1</fullName>
    </submittedName>
</protein>
<gene>
    <name evidence="2" type="ORF">GMARGA_LOCUS8914</name>
</gene>
<dbReference type="EMBL" id="CAJVQB010004667">
    <property type="protein sequence ID" value="CAG8642388.1"/>
    <property type="molecule type" value="Genomic_DNA"/>
</dbReference>
<dbReference type="Proteomes" id="UP000789901">
    <property type="component" value="Unassembled WGS sequence"/>
</dbReference>
<comment type="caution">
    <text evidence="2">The sequence shown here is derived from an EMBL/GenBank/DDBJ whole genome shotgun (WGS) entry which is preliminary data.</text>
</comment>
<keyword evidence="1" id="KW-0472">Membrane</keyword>
<proteinExistence type="predicted"/>
<keyword evidence="1" id="KW-0812">Transmembrane</keyword>
<keyword evidence="1" id="KW-1133">Transmembrane helix</keyword>
<reference evidence="2 3" key="1">
    <citation type="submission" date="2021-06" db="EMBL/GenBank/DDBJ databases">
        <authorList>
            <person name="Kallberg Y."/>
            <person name="Tangrot J."/>
            <person name="Rosling A."/>
        </authorList>
    </citation>
    <scope>NUCLEOTIDE SEQUENCE [LARGE SCALE GENOMIC DNA]</scope>
    <source>
        <strain evidence="2 3">120-4 pot B 10/14</strain>
    </source>
</reference>